<evidence type="ECO:0000256" key="3">
    <source>
        <dbReference type="ARBA" id="ARBA00022741"/>
    </source>
</evidence>
<reference evidence="9 10" key="1">
    <citation type="journal article" date="2016" name="Nat. Microbiol.">
        <title>Genomic inference of the metabolism of cosmopolitan subsurface Archaea, Hadesarchaea.</title>
        <authorList>
            <person name="Baker B.J."/>
            <person name="Saw J.H."/>
            <person name="Lind A.E."/>
            <person name="Lazar C.S."/>
            <person name="Hinrichs K.-U."/>
            <person name="Teske A.P."/>
            <person name="Ettema T.J."/>
        </authorList>
    </citation>
    <scope>NUCLEOTIDE SEQUENCE [LARGE SCALE GENOMIC DNA]</scope>
</reference>
<dbReference type="NCBIfam" id="TIGR00234">
    <property type="entry name" value="tyrS"/>
    <property type="match status" value="1"/>
</dbReference>
<dbReference type="NCBIfam" id="NF006330">
    <property type="entry name" value="PRK08560.1"/>
    <property type="match status" value="1"/>
</dbReference>
<organism evidence="9 10">
    <name type="scientific">Hadarchaeum yellowstonense</name>
    <dbReference type="NCBI Taxonomy" id="1776334"/>
    <lineage>
        <taxon>Archaea</taxon>
        <taxon>Methanobacteriati</taxon>
        <taxon>Candidatus Hadarchaeota</taxon>
        <taxon>Candidatus Hadarchaeia</taxon>
        <taxon>Candidatus Hadarchaeales</taxon>
        <taxon>Candidatus Hadarchaeaceae</taxon>
        <taxon>Candidatus Hadarchaeum</taxon>
    </lineage>
</organism>
<comment type="caution">
    <text evidence="8">Lacks conserved residue(s) required for the propagation of feature annotation.</text>
</comment>
<dbReference type="InterPro" id="IPR023684">
    <property type="entry name" value="Tyr-tRNA-ligase_3"/>
</dbReference>
<dbReference type="EMBL" id="LQMQ01000002">
    <property type="protein sequence ID" value="KUO42632.1"/>
    <property type="molecule type" value="Genomic_DNA"/>
</dbReference>
<feature type="binding site" evidence="8">
    <location>
        <position position="155"/>
    </location>
    <ligand>
        <name>L-tyrosine</name>
        <dbReference type="ChEBI" id="CHEBI:58315"/>
    </ligand>
</feature>
<dbReference type="SUPFAM" id="SSF52374">
    <property type="entry name" value="Nucleotidylyl transferase"/>
    <property type="match status" value="1"/>
</dbReference>
<dbReference type="PANTHER" id="PTHR46264">
    <property type="entry name" value="TYROSINE-TRNA LIGASE"/>
    <property type="match status" value="1"/>
</dbReference>
<evidence type="ECO:0000256" key="8">
    <source>
        <dbReference type="HAMAP-Rule" id="MF_02008"/>
    </source>
</evidence>
<dbReference type="Gene3D" id="3.40.50.620">
    <property type="entry name" value="HUPs"/>
    <property type="match status" value="1"/>
</dbReference>
<dbReference type="InterPro" id="IPR050489">
    <property type="entry name" value="Tyr-tRNA_synthase"/>
</dbReference>
<sequence length="329" mass="36709">MAERFDIVMRGVEEVVTREELLQLLSGEKFTAYCGYEPSGKVHFGHALTVSKLIDLQKVGAQVTVLLADLHAFLNHKGTLGEIQRIAEYNKHCFIALGLDPQRTNFVLGSSFQLTPEYVLDVLRMATKTTLLRARRAMTEIARQTKDPDVAQAIYPLMQAVDIAHLKVDIAVGGIDQRKVHMVARERLPELGYKKPVCLHVPLLHGLDGEVKMSSSRGNFIAVDDEPSVIREKVMKAFCPPKVVKDNPVVEYVEYFVLPALGRFSIPRPEKYGGPLEITDATEFKKIYASGKLHPADLKAALAEAVVELLSPVREYFKKHPEAKLEQPG</sequence>
<comment type="catalytic activity">
    <reaction evidence="7 8">
        <text>tRNA(Tyr) + L-tyrosine + ATP = L-tyrosyl-tRNA(Tyr) + AMP + diphosphate + H(+)</text>
        <dbReference type="Rhea" id="RHEA:10220"/>
        <dbReference type="Rhea" id="RHEA-COMP:9706"/>
        <dbReference type="Rhea" id="RHEA-COMP:9707"/>
        <dbReference type="ChEBI" id="CHEBI:15378"/>
        <dbReference type="ChEBI" id="CHEBI:30616"/>
        <dbReference type="ChEBI" id="CHEBI:33019"/>
        <dbReference type="ChEBI" id="CHEBI:58315"/>
        <dbReference type="ChEBI" id="CHEBI:78442"/>
        <dbReference type="ChEBI" id="CHEBI:78536"/>
        <dbReference type="ChEBI" id="CHEBI:456215"/>
        <dbReference type="EC" id="6.1.1.1"/>
    </reaction>
</comment>
<dbReference type="InterPro" id="IPR002307">
    <property type="entry name" value="Tyr-tRNA-ligase"/>
</dbReference>
<comment type="caution">
    <text evidence="9">The sequence shown here is derived from an EMBL/GenBank/DDBJ whole genome shotgun (WGS) entry which is preliminary data.</text>
</comment>
<dbReference type="GO" id="GO:0006437">
    <property type="term" value="P:tyrosyl-tRNA aminoacylation"/>
    <property type="evidence" value="ECO:0007669"/>
    <property type="project" value="UniProtKB-UniRule"/>
</dbReference>
<evidence type="ECO:0000256" key="1">
    <source>
        <dbReference type="ARBA" id="ARBA00022490"/>
    </source>
</evidence>
<dbReference type="GO" id="GO:0005524">
    <property type="term" value="F:ATP binding"/>
    <property type="evidence" value="ECO:0007669"/>
    <property type="project" value="UniProtKB-UniRule"/>
</dbReference>
<dbReference type="PRINTS" id="PR01040">
    <property type="entry name" value="TRNASYNTHTYR"/>
</dbReference>
<gene>
    <name evidence="8" type="primary">tyrS</name>
    <name evidence="9" type="ORF">APZ16_01820</name>
</gene>
<evidence type="ECO:0000256" key="4">
    <source>
        <dbReference type="ARBA" id="ARBA00022840"/>
    </source>
</evidence>
<dbReference type="Proteomes" id="UP000074294">
    <property type="component" value="Unassembled WGS sequence"/>
</dbReference>
<keyword evidence="4 8" id="KW-0067">ATP-binding</keyword>
<dbReference type="Pfam" id="PF00579">
    <property type="entry name" value="tRNA-synt_1b"/>
    <property type="match status" value="1"/>
</dbReference>
<evidence type="ECO:0000256" key="7">
    <source>
        <dbReference type="ARBA" id="ARBA00048248"/>
    </source>
</evidence>
<feature type="short sequence motif" description="'KMSKS' region" evidence="8">
    <location>
        <begin position="212"/>
        <end position="216"/>
    </location>
</feature>
<keyword evidence="3 8" id="KW-0547">Nucleotide-binding</keyword>
<feature type="binding site" evidence="8">
    <location>
        <position position="215"/>
    </location>
    <ligand>
        <name>ATP</name>
        <dbReference type="ChEBI" id="CHEBI:30616"/>
    </ligand>
</feature>
<dbReference type="AlphaFoldDB" id="A0A147K1E8"/>
<dbReference type="STRING" id="1776334.APZ16_01820"/>
<keyword evidence="5 8" id="KW-0648">Protein biosynthesis</keyword>
<evidence type="ECO:0000313" key="10">
    <source>
        <dbReference type="Proteomes" id="UP000074294"/>
    </source>
</evidence>
<dbReference type="GO" id="GO:0004831">
    <property type="term" value="F:tyrosine-tRNA ligase activity"/>
    <property type="evidence" value="ECO:0007669"/>
    <property type="project" value="UniProtKB-UniRule"/>
</dbReference>
<comment type="subunit">
    <text evidence="8">Homodimer.</text>
</comment>
<comment type="function">
    <text evidence="8">Catalyzes the attachment of tyrosine to tRNA(Tyr) in a two-step reaction: tyrosine is first activated by ATP to form Tyr-AMP and then transferred to the acceptor end of tRNA(Tyr).</text>
</comment>
<comment type="subcellular location">
    <subcellularLocation>
        <location evidence="8">Cytoplasm</location>
    </subcellularLocation>
</comment>
<comment type="similarity">
    <text evidence="8">Belongs to the class-I aminoacyl-tRNA synthetase family. TyrS type 3 subfamily.</text>
</comment>
<dbReference type="InterPro" id="IPR023617">
    <property type="entry name" value="Tyr-tRNA-ligase_arc/euk-type"/>
</dbReference>
<dbReference type="EC" id="6.1.1.1" evidence="8"/>
<evidence type="ECO:0000256" key="6">
    <source>
        <dbReference type="ARBA" id="ARBA00023146"/>
    </source>
</evidence>
<feature type="binding site" evidence="8">
    <location>
        <position position="162"/>
    </location>
    <ligand>
        <name>L-tyrosine</name>
        <dbReference type="ChEBI" id="CHEBI:58315"/>
    </ligand>
</feature>
<keyword evidence="1 8" id="KW-0963">Cytoplasm</keyword>
<dbReference type="InterPro" id="IPR014729">
    <property type="entry name" value="Rossmann-like_a/b/a_fold"/>
</dbReference>
<dbReference type="InterPro" id="IPR002305">
    <property type="entry name" value="aa-tRNA-synth_Ic"/>
</dbReference>
<evidence type="ECO:0000313" key="9">
    <source>
        <dbReference type="EMBL" id="KUO42632.1"/>
    </source>
</evidence>
<dbReference type="HAMAP" id="MF_02008">
    <property type="entry name" value="Tyr_tRNA_synth_type3"/>
    <property type="match status" value="1"/>
</dbReference>
<proteinExistence type="inferred from homology"/>
<dbReference type="Gene3D" id="1.10.240.10">
    <property type="entry name" value="Tyrosyl-Transfer RNA Synthetase"/>
    <property type="match status" value="1"/>
</dbReference>
<accession>A0A147K1E8</accession>
<dbReference type="GO" id="GO:0005737">
    <property type="term" value="C:cytoplasm"/>
    <property type="evidence" value="ECO:0007669"/>
    <property type="project" value="UniProtKB-SubCell"/>
</dbReference>
<feature type="binding site" evidence="8">
    <location>
        <position position="33"/>
    </location>
    <ligand>
        <name>L-tyrosine</name>
        <dbReference type="ChEBI" id="CHEBI:58315"/>
    </ligand>
</feature>
<dbReference type="PANTHER" id="PTHR46264:SF4">
    <property type="entry name" value="TYROSINE--TRNA LIGASE, CYTOPLASMIC"/>
    <property type="match status" value="1"/>
</dbReference>
<feature type="binding site" evidence="8">
    <location>
        <position position="177"/>
    </location>
    <ligand>
        <name>L-tyrosine</name>
        <dbReference type="ChEBI" id="CHEBI:58315"/>
    </ligand>
</feature>
<keyword evidence="6 8" id="KW-0030">Aminoacyl-tRNA synthetase</keyword>
<name>A0A147K1E8_HADYE</name>
<keyword evidence="2 8" id="KW-0436">Ligase</keyword>
<protein>
    <recommendedName>
        <fullName evidence="8">Tyrosine--tRNA ligase</fullName>
        <ecNumber evidence="8">6.1.1.1</ecNumber>
    </recommendedName>
    <alternativeName>
        <fullName evidence="8">Tyrosyl-tRNA synthetase</fullName>
        <shortName evidence="8">TyrRS</shortName>
    </alternativeName>
</protein>
<evidence type="ECO:0000256" key="2">
    <source>
        <dbReference type="ARBA" id="ARBA00022598"/>
    </source>
</evidence>
<evidence type="ECO:0000256" key="5">
    <source>
        <dbReference type="ARBA" id="ARBA00022917"/>
    </source>
</evidence>
<feature type="binding site" evidence="8">
    <location>
        <position position="159"/>
    </location>
    <ligand>
        <name>L-tyrosine</name>
        <dbReference type="ChEBI" id="CHEBI:58315"/>
    </ligand>
</feature>
<dbReference type="PIRSF" id="PIRSF006588">
    <property type="entry name" value="TyrRS_arch_euk"/>
    <property type="match status" value="1"/>
</dbReference>